<evidence type="ECO:0008006" key="4">
    <source>
        <dbReference type="Google" id="ProtNLM"/>
    </source>
</evidence>
<name>A0ABY8U4F5_TETOB</name>
<protein>
    <recommendedName>
        <fullName evidence="4">Rx N-terminal domain-containing protein</fullName>
    </recommendedName>
</protein>
<gene>
    <name evidence="2" type="ORF">OEZ85_013032</name>
</gene>
<evidence type="ECO:0000313" key="2">
    <source>
        <dbReference type="EMBL" id="WIA16333.1"/>
    </source>
</evidence>
<feature type="region of interest" description="Disordered" evidence="1">
    <location>
        <begin position="178"/>
        <end position="199"/>
    </location>
</feature>
<dbReference type="Proteomes" id="UP001244341">
    <property type="component" value="Chromosome 7b"/>
</dbReference>
<keyword evidence="3" id="KW-1185">Reference proteome</keyword>
<feature type="compositionally biased region" description="Low complexity" evidence="1">
    <location>
        <begin position="123"/>
        <end position="136"/>
    </location>
</feature>
<organism evidence="2 3">
    <name type="scientific">Tetradesmus obliquus</name>
    <name type="common">Green alga</name>
    <name type="synonym">Acutodesmus obliquus</name>
    <dbReference type="NCBI Taxonomy" id="3088"/>
    <lineage>
        <taxon>Eukaryota</taxon>
        <taxon>Viridiplantae</taxon>
        <taxon>Chlorophyta</taxon>
        <taxon>core chlorophytes</taxon>
        <taxon>Chlorophyceae</taxon>
        <taxon>CS clade</taxon>
        <taxon>Sphaeropleales</taxon>
        <taxon>Scenedesmaceae</taxon>
        <taxon>Tetradesmus</taxon>
    </lineage>
</organism>
<evidence type="ECO:0000256" key="1">
    <source>
        <dbReference type="SAM" id="MobiDB-lite"/>
    </source>
</evidence>
<proteinExistence type="predicted"/>
<reference evidence="2 3" key="1">
    <citation type="submission" date="2023-05" db="EMBL/GenBank/DDBJ databases">
        <title>A 100% complete, gapless, phased diploid assembly of the Scenedesmus obliquus UTEX 3031 genome.</title>
        <authorList>
            <person name="Biondi T.C."/>
            <person name="Hanschen E.R."/>
            <person name="Kwon T."/>
            <person name="Eng W."/>
            <person name="Kruse C.P.S."/>
            <person name="Koehler S.I."/>
            <person name="Kunde Y."/>
            <person name="Gleasner C.D."/>
            <person name="You Mak K.T."/>
            <person name="Polle J."/>
            <person name="Hovde B.T."/>
            <person name="Starkenburg S.R."/>
        </authorList>
    </citation>
    <scope>NUCLEOTIDE SEQUENCE [LARGE SCALE GENOMIC DNA]</scope>
    <source>
        <strain evidence="2 3">DOE0152z</strain>
    </source>
</reference>
<feature type="region of interest" description="Disordered" evidence="1">
    <location>
        <begin position="123"/>
        <end position="142"/>
    </location>
</feature>
<accession>A0ABY8U4F5</accession>
<evidence type="ECO:0000313" key="3">
    <source>
        <dbReference type="Proteomes" id="UP001244341"/>
    </source>
</evidence>
<sequence>MLLPGRACSEASSMDRLELLGGGLALGVSSRVAAVLAAAGNGAQLLLAVRAVASQLEYSVSSSDAPRLQDRLSDVHSCIVAVDDALDSQQHTTDHEETRQWLKQLQNYVLQLSKQAADAAAGDAQQQCEASSSSSSMDEGLDSSNCSMAGTAACDTAWRMLCQDASDVLGRLADQLSGGAASSDYDSPRTAGSAPGGSSRLVARQSRLSYAQYWSKKIAL</sequence>
<dbReference type="EMBL" id="CP126214">
    <property type="protein sequence ID" value="WIA16333.1"/>
    <property type="molecule type" value="Genomic_DNA"/>
</dbReference>